<dbReference type="Proteomes" id="UP000011083">
    <property type="component" value="Unassembled WGS sequence"/>
</dbReference>
<evidence type="ECO:0000256" key="2">
    <source>
        <dbReference type="ARBA" id="ARBA00022771"/>
    </source>
</evidence>
<dbReference type="OrthoDB" id="283066at2759"/>
<dbReference type="AlphaFoldDB" id="L8H3J7"/>
<feature type="region of interest" description="Disordered" evidence="5">
    <location>
        <begin position="287"/>
        <end position="416"/>
    </location>
</feature>
<evidence type="ECO:0000256" key="1">
    <source>
        <dbReference type="ARBA" id="ARBA00022723"/>
    </source>
</evidence>
<evidence type="ECO:0000256" key="4">
    <source>
        <dbReference type="PROSITE-ProRule" id="PRU00175"/>
    </source>
</evidence>
<proteinExistence type="predicted"/>
<dbReference type="PANTHER" id="PTHR45969">
    <property type="entry name" value="RING ZINC FINGER PROTEIN-RELATED"/>
    <property type="match status" value="1"/>
</dbReference>
<dbReference type="InterPro" id="IPR013083">
    <property type="entry name" value="Znf_RING/FYVE/PHD"/>
</dbReference>
<feature type="compositionally biased region" description="Acidic residues" evidence="5">
    <location>
        <begin position="393"/>
        <end position="409"/>
    </location>
</feature>
<dbReference type="PROSITE" id="PS00518">
    <property type="entry name" value="ZF_RING_1"/>
    <property type="match status" value="1"/>
</dbReference>
<keyword evidence="2 4" id="KW-0863">Zinc-finger</keyword>
<dbReference type="SUPFAM" id="SSF57850">
    <property type="entry name" value="RING/U-box"/>
    <property type="match status" value="1"/>
</dbReference>
<dbReference type="InterPro" id="IPR001841">
    <property type="entry name" value="Znf_RING"/>
</dbReference>
<keyword evidence="3" id="KW-0862">Zinc</keyword>
<dbReference type="Gene3D" id="3.30.40.10">
    <property type="entry name" value="Zinc/RING finger domain, C3HC4 (zinc finger)"/>
    <property type="match status" value="1"/>
</dbReference>
<reference evidence="7 8" key="1">
    <citation type="journal article" date="2013" name="Genome Biol.">
        <title>Genome of Acanthamoeba castellanii highlights extensive lateral gene transfer and early evolution of tyrosine kinase signaling.</title>
        <authorList>
            <person name="Clarke M."/>
            <person name="Lohan A.J."/>
            <person name="Liu B."/>
            <person name="Lagkouvardos I."/>
            <person name="Roy S."/>
            <person name="Zafar N."/>
            <person name="Bertelli C."/>
            <person name="Schilde C."/>
            <person name="Kianianmomeni A."/>
            <person name="Burglin T.R."/>
            <person name="Frech C."/>
            <person name="Turcotte B."/>
            <person name="Kopec K.O."/>
            <person name="Synnott J.M."/>
            <person name="Choo C."/>
            <person name="Paponov I."/>
            <person name="Finkler A."/>
            <person name="Soon Heng Tan C."/>
            <person name="Hutchins A.P."/>
            <person name="Weinmeier T."/>
            <person name="Rattei T."/>
            <person name="Chu J.S."/>
            <person name="Gimenez G."/>
            <person name="Irimia M."/>
            <person name="Rigden D.J."/>
            <person name="Fitzpatrick D.A."/>
            <person name="Lorenzo-Morales J."/>
            <person name="Bateman A."/>
            <person name="Chiu C.H."/>
            <person name="Tang P."/>
            <person name="Hegemann P."/>
            <person name="Fromm H."/>
            <person name="Raoult D."/>
            <person name="Greub G."/>
            <person name="Miranda-Saavedra D."/>
            <person name="Chen N."/>
            <person name="Nash P."/>
            <person name="Ginger M.L."/>
            <person name="Horn M."/>
            <person name="Schaap P."/>
            <person name="Caler L."/>
            <person name="Loftus B."/>
        </authorList>
    </citation>
    <scope>NUCLEOTIDE SEQUENCE [LARGE SCALE GENOMIC DNA]</scope>
    <source>
        <strain evidence="7 8">Neff</strain>
    </source>
</reference>
<name>L8H3J7_ACACF</name>
<evidence type="ECO:0000259" key="6">
    <source>
        <dbReference type="PROSITE" id="PS50089"/>
    </source>
</evidence>
<accession>L8H3J7</accession>
<dbReference type="GO" id="GO:0008270">
    <property type="term" value="F:zinc ion binding"/>
    <property type="evidence" value="ECO:0007669"/>
    <property type="project" value="UniProtKB-KW"/>
</dbReference>
<keyword evidence="8" id="KW-1185">Reference proteome</keyword>
<evidence type="ECO:0000313" key="7">
    <source>
        <dbReference type="EMBL" id="ELR20069.1"/>
    </source>
</evidence>
<sequence>MRAVRGLPGFRHFFGSRRGGGHGAGITSDRKDGPIGEMSDDEASSAAATHGKKLVGDMEDEMDIDNECCICLIDMEERKFRGKMDCCDHVVCWCCIQEWAQTSRSCPICQRSYNKCKKTTPKAKKGRKHTKPNKGKKQRSLWEKPQQPPNLAAQSSWGDMGDEEADVDVDAGEEEVVVFPMRDSRGDDDVGVVAVDGAAAAADADASSSSSSSSSSDDSDSRGSRRSNEEEANEEGNDMIIVNIINDDDSPGEQAEEEEENEEEQEEVAVEASRVDEAVAVAVGQAGISSSPSLLSSVSPLSSLSTLSLSTSSVSTRDVSDEETHADNNNNEEEEEEEATTTSGNNFIAEGADWKDKGKELEEEEEEEDDEEEEEEEEDRDKEEEEWERKDSESDDSDDDDSDEDEDDANGPLDSC</sequence>
<dbReference type="PROSITE" id="PS50089">
    <property type="entry name" value="ZF_RING_2"/>
    <property type="match status" value="1"/>
</dbReference>
<evidence type="ECO:0000256" key="5">
    <source>
        <dbReference type="SAM" id="MobiDB-lite"/>
    </source>
</evidence>
<feature type="domain" description="RING-type" evidence="6">
    <location>
        <begin position="68"/>
        <end position="110"/>
    </location>
</feature>
<feature type="region of interest" description="Disordered" evidence="5">
    <location>
        <begin position="120"/>
        <end position="165"/>
    </location>
</feature>
<dbReference type="KEGG" id="acan:ACA1_114480"/>
<dbReference type="InterPro" id="IPR017907">
    <property type="entry name" value="Znf_RING_CS"/>
</dbReference>
<evidence type="ECO:0000313" key="8">
    <source>
        <dbReference type="Proteomes" id="UP000011083"/>
    </source>
</evidence>
<organism evidence="7 8">
    <name type="scientific">Acanthamoeba castellanii (strain ATCC 30010 / Neff)</name>
    <dbReference type="NCBI Taxonomy" id="1257118"/>
    <lineage>
        <taxon>Eukaryota</taxon>
        <taxon>Amoebozoa</taxon>
        <taxon>Discosea</taxon>
        <taxon>Longamoebia</taxon>
        <taxon>Centramoebida</taxon>
        <taxon>Acanthamoebidae</taxon>
        <taxon>Acanthamoeba</taxon>
    </lineage>
</organism>
<dbReference type="STRING" id="1257118.L8H3J7"/>
<keyword evidence="1" id="KW-0479">Metal-binding</keyword>
<gene>
    <name evidence="7" type="ORF">ACA1_114480</name>
</gene>
<feature type="compositionally biased region" description="Acidic residues" evidence="5">
    <location>
        <begin position="246"/>
        <end position="269"/>
    </location>
</feature>
<feature type="compositionally biased region" description="Acidic residues" evidence="5">
    <location>
        <begin position="330"/>
        <end position="339"/>
    </location>
</feature>
<feature type="compositionally biased region" description="Low complexity" evidence="5">
    <location>
        <begin position="289"/>
        <end position="315"/>
    </location>
</feature>
<feature type="compositionally biased region" description="Low complexity" evidence="5">
    <location>
        <begin position="200"/>
        <end position="216"/>
    </location>
</feature>
<dbReference type="RefSeq" id="XP_004342179.1">
    <property type="nucleotide sequence ID" value="XM_004342130.1"/>
</dbReference>
<dbReference type="VEuPathDB" id="AmoebaDB:ACA1_114480"/>
<feature type="region of interest" description="Disordered" evidence="5">
    <location>
        <begin position="200"/>
        <end position="273"/>
    </location>
</feature>
<dbReference type="EMBL" id="KB007926">
    <property type="protein sequence ID" value="ELR20069.1"/>
    <property type="molecule type" value="Genomic_DNA"/>
</dbReference>
<dbReference type="Pfam" id="PF13639">
    <property type="entry name" value="zf-RING_2"/>
    <property type="match status" value="1"/>
</dbReference>
<feature type="compositionally biased region" description="Basic residues" evidence="5">
    <location>
        <begin position="120"/>
        <end position="139"/>
    </location>
</feature>
<dbReference type="GeneID" id="14920912"/>
<protein>
    <recommendedName>
        <fullName evidence="6">RING-type domain-containing protein</fullName>
    </recommendedName>
</protein>
<evidence type="ECO:0000256" key="3">
    <source>
        <dbReference type="ARBA" id="ARBA00022833"/>
    </source>
</evidence>
<feature type="compositionally biased region" description="Acidic residues" evidence="5">
    <location>
        <begin position="361"/>
        <end position="386"/>
    </location>
</feature>
<feature type="compositionally biased region" description="Basic and acidic residues" evidence="5">
    <location>
        <begin position="219"/>
        <end position="229"/>
    </location>
</feature>
<feature type="region of interest" description="Disordered" evidence="5">
    <location>
        <begin position="15"/>
        <end position="48"/>
    </location>
</feature>